<organism evidence="1 2">
    <name type="scientific">Sphingobacterium olei</name>
    <dbReference type="NCBI Taxonomy" id="2571155"/>
    <lineage>
        <taxon>Bacteria</taxon>
        <taxon>Pseudomonadati</taxon>
        <taxon>Bacteroidota</taxon>
        <taxon>Sphingobacteriia</taxon>
        <taxon>Sphingobacteriales</taxon>
        <taxon>Sphingobacteriaceae</taxon>
        <taxon>Sphingobacterium</taxon>
    </lineage>
</organism>
<dbReference type="EMBL" id="SUME01000006">
    <property type="protein sequence ID" value="TJZ54903.1"/>
    <property type="molecule type" value="Genomic_DNA"/>
</dbReference>
<gene>
    <name evidence="1" type="ORF">FAZ15_15680</name>
</gene>
<evidence type="ECO:0000313" key="1">
    <source>
        <dbReference type="EMBL" id="TJZ54903.1"/>
    </source>
</evidence>
<protein>
    <recommendedName>
        <fullName evidence="3">Uracil-DNA glycosylase family protein</fullName>
    </recommendedName>
</protein>
<keyword evidence="2" id="KW-1185">Reference proteome</keyword>
<dbReference type="Gene3D" id="3.40.470.10">
    <property type="entry name" value="Uracil-DNA glycosylase-like domain"/>
    <property type="match status" value="1"/>
</dbReference>
<dbReference type="AlphaFoldDB" id="A0A4U0NL76"/>
<evidence type="ECO:0000313" key="2">
    <source>
        <dbReference type="Proteomes" id="UP000306808"/>
    </source>
</evidence>
<comment type="caution">
    <text evidence="1">The sequence shown here is derived from an EMBL/GenBank/DDBJ whole genome shotgun (WGS) entry which is preliminary data.</text>
</comment>
<dbReference type="Proteomes" id="UP000306808">
    <property type="component" value="Unassembled WGS sequence"/>
</dbReference>
<dbReference type="OrthoDB" id="9799921at2"/>
<accession>A0A4U0NL76</accession>
<sequence length="67" mass="7714">MEYKTRIDYSIETLPWAAYIPIGSTHLILGAFSSQEAKRKIDFYYPNPANRFWNVMINLAGAQVAIF</sequence>
<proteinExistence type="predicted"/>
<reference evidence="1 2" key="1">
    <citation type="submission" date="2019-04" db="EMBL/GenBank/DDBJ databases">
        <title>Sphingobacterium olei sp. nov., isolated from oil-contaminated soil.</title>
        <authorList>
            <person name="Liu B."/>
        </authorList>
    </citation>
    <scope>NUCLEOTIDE SEQUENCE [LARGE SCALE GENOMIC DNA]</scope>
    <source>
        <strain evidence="1 2">HAL-9</strain>
    </source>
</reference>
<dbReference type="RefSeq" id="WP_136902262.1">
    <property type="nucleotide sequence ID" value="NZ_SUME01000006.1"/>
</dbReference>
<name>A0A4U0NL76_9SPHI</name>
<dbReference type="InterPro" id="IPR036895">
    <property type="entry name" value="Uracil-DNA_glycosylase-like_sf"/>
</dbReference>
<evidence type="ECO:0008006" key="3">
    <source>
        <dbReference type="Google" id="ProtNLM"/>
    </source>
</evidence>